<keyword evidence="2" id="KW-0812">Transmembrane</keyword>
<dbReference type="RefSeq" id="WP_126553584.1">
    <property type="nucleotide sequence ID" value="NZ_BIFS01000001.1"/>
</dbReference>
<reference evidence="4" key="1">
    <citation type="submission" date="2018-12" db="EMBL/GenBank/DDBJ databases">
        <title>Tengunoibacter tsumagoiensis gen. nov., sp. nov., Dictyobacter kobayashii sp. nov., D. alpinus sp. nov., and D. joshuensis sp. nov. and description of Dictyobacteraceae fam. nov. within the order Ktedonobacterales isolated from Tengu-no-mugimeshi.</title>
        <authorList>
            <person name="Wang C.M."/>
            <person name="Zheng Y."/>
            <person name="Sakai Y."/>
            <person name="Toyoda A."/>
            <person name="Minakuchi Y."/>
            <person name="Abe K."/>
            <person name="Yokota A."/>
            <person name="Yabe S."/>
        </authorList>
    </citation>
    <scope>NUCLEOTIDE SEQUENCE [LARGE SCALE GENOMIC DNA]</scope>
    <source>
        <strain evidence="4">Uno11</strain>
    </source>
</reference>
<feature type="transmembrane region" description="Helical" evidence="2">
    <location>
        <begin position="6"/>
        <end position="25"/>
    </location>
</feature>
<sequence>MKRPSIILVIAILLILLAIGGWFIIRPGTTPSSVSSTHCTPPTAPANSIGAPAIKPHLCTTPTFTVDDVRQYIKVHGFQGMRISSVTPISIASIKFVSSKEASQLMKGESTGVADDAIVCYVRVTGQFPAPSGPPTGRIDKKSTPTPQPVYNSGEEVFDGTTGNMLVMGIMPG</sequence>
<keyword evidence="4" id="KW-1185">Reference proteome</keyword>
<organism evidence="3 4">
    <name type="scientific">Dictyobacter kobayashii</name>
    <dbReference type="NCBI Taxonomy" id="2014872"/>
    <lineage>
        <taxon>Bacteria</taxon>
        <taxon>Bacillati</taxon>
        <taxon>Chloroflexota</taxon>
        <taxon>Ktedonobacteria</taxon>
        <taxon>Ktedonobacterales</taxon>
        <taxon>Dictyobacteraceae</taxon>
        <taxon>Dictyobacter</taxon>
    </lineage>
</organism>
<proteinExistence type="predicted"/>
<feature type="region of interest" description="Disordered" evidence="1">
    <location>
        <begin position="131"/>
        <end position="155"/>
    </location>
</feature>
<protein>
    <submittedName>
        <fullName evidence="3">Uncharacterized protein</fullName>
    </submittedName>
</protein>
<evidence type="ECO:0000313" key="3">
    <source>
        <dbReference type="EMBL" id="GCE21730.1"/>
    </source>
</evidence>
<accession>A0A402ARJ9</accession>
<keyword evidence="2" id="KW-1133">Transmembrane helix</keyword>
<evidence type="ECO:0000313" key="4">
    <source>
        <dbReference type="Proteomes" id="UP000287188"/>
    </source>
</evidence>
<evidence type="ECO:0000256" key="2">
    <source>
        <dbReference type="SAM" id="Phobius"/>
    </source>
</evidence>
<dbReference type="AlphaFoldDB" id="A0A402ARJ9"/>
<evidence type="ECO:0000256" key="1">
    <source>
        <dbReference type="SAM" id="MobiDB-lite"/>
    </source>
</evidence>
<name>A0A402ARJ9_9CHLR</name>
<comment type="caution">
    <text evidence="3">The sequence shown here is derived from an EMBL/GenBank/DDBJ whole genome shotgun (WGS) entry which is preliminary data.</text>
</comment>
<keyword evidence="2" id="KW-0472">Membrane</keyword>
<dbReference type="Proteomes" id="UP000287188">
    <property type="component" value="Unassembled WGS sequence"/>
</dbReference>
<gene>
    <name evidence="3" type="ORF">KDK_55300</name>
</gene>
<dbReference type="EMBL" id="BIFS01000001">
    <property type="protein sequence ID" value="GCE21730.1"/>
    <property type="molecule type" value="Genomic_DNA"/>
</dbReference>